<comment type="catalytic activity">
    <reaction evidence="7 8">
        <text>tRNA(Lys) + L-lysine + ATP = L-lysyl-tRNA(Lys) + AMP + diphosphate</text>
        <dbReference type="Rhea" id="RHEA:20792"/>
        <dbReference type="Rhea" id="RHEA-COMP:9696"/>
        <dbReference type="Rhea" id="RHEA-COMP:9697"/>
        <dbReference type="ChEBI" id="CHEBI:30616"/>
        <dbReference type="ChEBI" id="CHEBI:32551"/>
        <dbReference type="ChEBI" id="CHEBI:33019"/>
        <dbReference type="ChEBI" id="CHEBI:78442"/>
        <dbReference type="ChEBI" id="CHEBI:78529"/>
        <dbReference type="ChEBI" id="CHEBI:456215"/>
        <dbReference type="EC" id="6.1.1.6"/>
    </reaction>
</comment>
<dbReference type="PRINTS" id="PR00982">
    <property type="entry name" value="TRNASYNTHLYS"/>
</dbReference>
<protein>
    <recommendedName>
        <fullName evidence="1 8">Lysine--tRNA ligase</fullName>
        <ecNumber evidence="1 8">6.1.1.6</ecNumber>
    </recommendedName>
    <alternativeName>
        <fullName evidence="6 8">Lysyl-tRNA synthetase</fullName>
    </alternativeName>
</protein>
<dbReference type="EMBL" id="LXFE01002257">
    <property type="protein sequence ID" value="OLL23121.1"/>
    <property type="molecule type" value="Genomic_DNA"/>
</dbReference>
<dbReference type="Proteomes" id="UP000186594">
    <property type="component" value="Unassembled WGS sequence"/>
</dbReference>
<evidence type="ECO:0000313" key="11">
    <source>
        <dbReference type="EMBL" id="OLL23121.1"/>
    </source>
</evidence>
<dbReference type="EC" id="6.1.1.6" evidence="1 8"/>
<dbReference type="InterPro" id="IPR018149">
    <property type="entry name" value="Lys-tRNA-synth_II_C"/>
</dbReference>
<dbReference type="OrthoDB" id="21243at2759"/>
<sequence>MAIYPRLSFLWPFLNTYPRSALSYSKSRNSFCKLSPDQRLSYSSSICELSRDHRLSLSNPANSGKLSPDQRLPHSNSTNSLIPQAGHPDMIVRRATFQDLNIDAYPFICRDSKYAEIHKVLEDYGKTFENGTRGTQEITVRGRISSVRKASSKLAFYDICHQASKIQIVCSAKSYIPKTPSFFEITRLLHRGDYVEITGLPGRTKTGQLSIFANSAISLLAPCLHAIPASLKDPEKRFSNRHVDFLVNPQSMNSIRIRSLVLNYIRHYLLQKGFVEVETPVLAESSGGANALPFETSSRAVGDDVPLHLRISPELWLKRLVIGGFDKVFEIGKSFRNEGIDATHNPEFTTCEFYQSFAGLDELMDMTEELLIGINNTVNESGILKSQVEIKGSFNRLNFIPALEEAMNRPLPDLTSPTIVEELVSLFQDLHIPLPRLSTAPRLLDKLSSKYLEPQCQDPTFIYNIPALLSPLAKSSPTNTIARRFELYIHAQELCNAYEEENNPLLQRHKFQMQQHDRETHVDLETQTVDESFITALEWGLPPTAGWGLGIDRLCMLITAQLRINEVLPFGGLKQSIRQADRIPSRSLK</sequence>
<proteinExistence type="predicted"/>
<keyword evidence="2 11" id="KW-0436">Ligase</keyword>
<evidence type="ECO:0000259" key="10">
    <source>
        <dbReference type="PROSITE" id="PS50862"/>
    </source>
</evidence>
<dbReference type="CDD" id="cd04322">
    <property type="entry name" value="LysRS_N"/>
    <property type="match status" value="1"/>
</dbReference>
<dbReference type="Pfam" id="PF01336">
    <property type="entry name" value="tRNA_anti-codon"/>
    <property type="match status" value="1"/>
</dbReference>
<dbReference type="InterPro" id="IPR012340">
    <property type="entry name" value="NA-bd_OB-fold"/>
</dbReference>
<evidence type="ECO:0000256" key="5">
    <source>
        <dbReference type="ARBA" id="ARBA00023146"/>
    </source>
</evidence>
<dbReference type="GO" id="GO:0005739">
    <property type="term" value="C:mitochondrion"/>
    <property type="evidence" value="ECO:0007669"/>
    <property type="project" value="TreeGrafter"/>
</dbReference>
<evidence type="ECO:0000256" key="2">
    <source>
        <dbReference type="ARBA" id="ARBA00022598"/>
    </source>
</evidence>
<dbReference type="OMA" id="MQERHVD"/>
<dbReference type="PANTHER" id="PTHR42918:SF5">
    <property type="entry name" value="LYSINE--TRNA LIGASE, MITOCHONDRIAL"/>
    <property type="match status" value="1"/>
</dbReference>
<reference evidence="11 12" key="1">
    <citation type="submission" date="2016-04" db="EMBL/GenBank/DDBJ databases">
        <title>Evolutionary innovation and constraint leading to complex multicellularity in the Ascomycota.</title>
        <authorList>
            <person name="Cisse O."/>
            <person name="Nguyen A."/>
            <person name="Hewitt D.A."/>
            <person name="Jedd G."/>
            <person name="Stajich J.E."/>
        </authorList>
    </citation>
    <scope>NUCLEOTIDE SEQUENCE [LARGE SCALE GENOMIC DNA]</scope>
    <source>
        <strain evidence="11 12">DAH-3</strain>
    </source>
</reference>
<dbReference type="InterPro" id="IPR044136">
    <property type="entry name" value="Lys-tRNA-ligase_II_N"/>
</dbReference>
<dbReference type="GO" id="GO:0005524">
    <property type="term" value="F:ATP binding"/>
    <property type="evidence" value="ECO:0007669"/>
    <property type="project" value="UniProtKB-KW"/>
</dbReference>
<dbReference type="GO" id="GO:0070154">
    <property type="term" value="P:mitochondrial lysyl-tRNA aminoacylation"/>
    <property type="evidence" value="ECO:0007669"/>
    <property type="project" value="TreeGrafter"/>
</dbReference>
<evidence type="ECO:0000256" key="4">
    <source>
        <dbReference type="ARBA" id="ARBA00022840"/>
    </source>
</evidence>
<evidence type="ECO:0000256" key="3">
    <source>
        <dbReference type="ARBA" id="ARBA00022741"/>
    </source>
</evidence>
<organism evidence="11 12">
    <name type="scientific">Neolecta irregularis (strain DAH-3)</name>
    <dbReference type="NCBI Taxonomy" id="1198029"/>
    <lineage>
        <taxon>Eukaryota</taxon>
        <taxon>Fungi</taxon>
        <taxon>Dikarya</taxon>
        <taxon>Ascomycota</taxon>
        <taxon>Taphrinomycotina</taxon>
        <taxon>Neolectales</taxon>
        <taxon>Neolectaceae</taxon>
        <taxon>Neolecta</taxon>
    </lineage>
</organism>
<dbReference type="Pfam" id="PF00152">
    <property type="entry name" value="tRNA-synt_2"/>
    <property type="match status" value="1"/>
</dbReference>
<dbReference type="SUPFAM" id="SSF55681">
    <property type="entry name" value="Class II aaRS and biotin synthetases"/>
    <property type="match status" value="1"/>
</dbReference>
<dbReference type="STRING" id="1198029.A0A1U7LKS3"/>
<dbReference type="Gene3D" id="3.30.930.10">
    <property type="entry name" value="Bira Bifunctional Protein, Domain 2"/>
    <property type="match status" value="1"/>
</dbReference>
<dbReference type="NCBIfam" id="TIGR00499">
    <property type="entry name" value="lysS_bact"/>
    <property type="match status" value="1"/>
</dbReference>
<gene>
    <name evidence="11" type="ORF">NEOLI_002006</name>
</gene>
<evidence type="ECO:0000256" key="9">
    <source>
        <dbReference type="SAM" id="MobiDB-lite"/>
    </source>
</evidence>
<dbReference type="InterPro" id="IPR004364">
    <property type="entry name" value="Aa-tRNA-synt_II"/>
</dbReference>
<evidence type="ECO:0000256" key="1">
    <source>
        <dbReference type="ARBA" id="ARBA00013166"/>
    </source>
</evidence>
<dbReference type="InterPro" id="IPR002313">
    <property type="entry name" value="Lys-tRNA-ligase_II"/>
</dbReference>
<feature type="compositionally biased region" description="Polar residues" evidence="9">
    <location>
        <begin position="73"/>
        <end position="82"/>
    </location>
</feature>
<evidence type="ECO:0000313" key="12">
    <source>
        <dbReference type="Proteomes" id="UP000186594"/>
    </source>
</evidence>
<dbReference type="PROSITE" id="PS50862">
    <property type="entry name" value="AA_TRNA_LIGASE_II"/>
    <property type="match status" value="1"/>
</dbReference>
<dbReference type="Gene3D" id="2.40.50.140">
    <property type="entry name" value="Nucleic acid-binding proteins"/>
    <property type="match status" value="1"/>
</dbReference>
<dbReference type="SUPFAM" id="SSF50249">
    <property type="entry name" value="Nucleic acid-binding proteins"/>
    <property type="match status" value="1"/>
</dbReference>
<name>A0A1U7LKS3_NEOID</name>
<accession>A0A1U7LKS3</accession>
<evidence type="ECO:0000256" key="6">
    <source>
        <dbReference type="ARBA" id="ARBA00030563"/>
    </source>
</evidence>
<dbReference type="InterPro" id="IPR004365">
    <property type="entry name" value="NA-bd_OB_tRNA"/>
</dbReference>
<feature type="region of interest" description="Disordered" evidence="9">
    <location>
        <begin position="58"/>
        <end position="84"/>
    </location>
</feature>
<keyword evidence="3" id="KW-0547">Nucleotide-binding</keyword>
<dbReference type="GO" id="GO:0004824">
    <property type="term" value="F:lysine-tRNA ligase activity"/>
    <property type="evidence" value="ECO:0007669"/>
    <property type="project" value="UniProtKB-EC"/>
</dbReference>
<dbReference type="InterPro" id="IPR045864">
    <property type="entry name" value="aa-tRNA-synth_II/BPL/LPL"/>
</dbReference>
<keyword evidence="4" id="KW-0067">ATP-binding</keyword>
<evidence type="ECO:0000256" key="8">
    <source>
        <dbReference type="RuleBase" id="RU003748"/>
    </source>
</evidence>
<comment type="caution">
    <text evidence="11">The sequence shown here is derived from an EMBL/GenBank/DDBJ whole genome shotgun (WGS) entry which is preliminary data.</text>
</comment>
<evidence type="ECO:0000256" key="7">
    <source>
        <dbReference type="ARBA" id="ARBA00048573"/>
    </source>
</evidence>
<keyword evidence="12" id="KW-1185">Reference proteome</keyword>
<keyword evidence="5" id="KW-0030">Aminoacyl-tRNA synthetase</keyword>
<dbReference type="PANTHER" id="PTHR42918">
    <property type="entry name" value="LYSYL-TRNA SYNTHETASE"/>
    <property type="match status" value="1"/>
</dbReference>
<dbReference type="GO" id="GO:0000049">
    <property type="term" value="F:tRNA binding"/>
    <property type="evidence" value="ECO:0007669"/>
    <property type="project" value="TreeGrafter"/>
</dbReference>
<dbReference type="AlphaFoldDB" id="A0A1U7LKS3"/>
<dbReference type="InterPro" id="IPR006195">
    <property type="entry name" value="aa-tRNA-synth_II"/>
</dbReference>
<feature type="domain" description="Aminoacyl-transfer RNA synthetases class-II family profile" evidence="10">
    <location>
        <begin position="255"/>
        <end position="569"/>
    </location>
</feature>